<dbReference type="KEGG" id="bcom:BAUCODRAFT_527389"/>
<name>M2N7T6_BAUPA</name>
<dbReference type="GeneID" id="19115188"/>
<gene>
    <name evidence="2" type="ORF">BAUCODRAFT_527389</name>
</gene>
<dbReference type="RefSeq" id="XP_007677738.1">
    <property type="nucleotide sequence ID" value="XM_007679548.1"/>
</dbReference>
<organism evidence="2 3">
    <name type="scientific">Baudoinia panamericana (strain UAMH 10762)</name>
    <name type="common">Angels' share fungus</name>
    <name type="synonym">Baudoinia compniacensis (strain UAMH 10762)</name>
    <dbReference type="NCBI Taxonomy" id="717646"/>
    <lineage>
        <taxon>Eukaryota</taxon>
        <taxon>Fungi</taxon>
        <taxon>Dikarya</taxon>
        <taxon>Ascomycota</taxon>
        <taxon>Pezizomycotina</taxon>
        <taxon>Dothideomycetes</taxon>
        <taxon>Dothideomycetidae</taxon>
        <taxon>Mycosphaerellales</taxon>
        <taxon>Teratosphaeriaceae</taxon>
        <taxon>Baudoinia</taxon>
    </lineage>
</organism>
<dbReference type="Proteomes" id="UP000011761">
    <property type="component" value="Unassembled WGS sequence"/>
</dbReference>
<evidence type="ECO:0000256" key="1">
    <source>
        <dbReference type="SAM" id="MobiDB-lite"/>
    </source>
</evidence>
<keyword evidence="3" id="KW-1185">Reference proteome</keyword>
<evidence type="ECO:0000313" key="2">
    <source>
        <dbReference type="EMBL" id="EMC95139.1"/>
    </source>
</evidence>
<feature type="region of interest" description="Disordered" evidence="1">
    <location>
        <begin position="18"/>
        <end position="58"/>
    </location>
</feature>
<dbReference type="AlphaFoldDB" id="M2N7T6"/>
<evidence type="ECO:0000313" key="3">
    <source>
        <dbReference type="Proteomes" id="UP000011761"/>
    </source>
</evidence>
<dbReference type="EMBL" id="KB445557">
    <property type="protein sequence ID" value="EMC95139.1"/>
    <property type="molecule type" value="Genomic_DNA"/>
</dbReference>
<accession>M2N7T6</accession>
<sequence length="58" mass="6129">MSRRAVRVRRLGVLKPLGSASGGSMLRERASTVRSARSNVMARSLAETVPTEDGTATA</sequence>
<protein>
    <submittedName>
        <fullName evidence="2">Uncharacterized protein</fullName>
    </submittedName>
</protein>
<reference evidence="2 3" key="1">
    <citation type="journal article" date="2012" name="PLoS Pathog.">
        <title>Diverse lifestyles and strategies of plant pathogenesis encoded in the genomes of eighteen Dothideomycetes fungi.</title>
        <authorList>
            <person name="Ohm R.A."/>
            <person name="Feau N."/>
            <person name="Henrissat B."/>
            <person name="Schoch C.L."/>
            <person name="Horwitz B.A."/>
            <person name="Barry K.W."/>
            <person name="Condon B.J."/>
            <person name="Copeland A.C."/>
            <person name="Dhillon B."/>
            <person name="Glaser F."/>
            <person name="Hesse C.N."/>
            <person name="Kosti I."/>
            <person name="LaButti K."/>
            <person name="Lindquist E.A."/>
            <person name="Lucas S."/>
            <person name="Salamov A.A."/>
            <person name="Bradshaw R.E."/>
            <person name="Ciuffetti L."/>
            <person name="Hamelin R.C."/>
            <person name="Kema G.H.J."/>
            <person name="Lawrence C."/>
            <person name="Scott J.A."/>
            <person name="Spatafora J.W."/>
            <person name="Turgeon B.G."/>
            <person name="de Wit P.J.G.M."/>
            <person name="Zhong S."/>
            <person name="Goodwin S.B."/>
            <person name="Grigoriev I.V."/>
        </authorList>
    </citation>
    <scope>NUCLEOTIDE SEQUENCE [LARGE SCALE GENOMIC DNA]</scope>
    <source>
        <strain evidence="2 3">UAMH 10762</strain>
    </source>
</reference>
<dbReference type="HOGENOM" id="CLU_2978779_0_0_1"/>
<proteinExistence type="predicted"/>